<evidence type="ECO:0000313" key="2">
    <source>
        <dbReference type="Proteomes" id="UP001550348"/>
    </source>
</evidence>
<dbReference type="EMBL" id="JBEXRX010000004">
    <property type="protein sequence ID" value="MEU0150824.1"/>
    <property type="molecule type" value="Genomic_DNA"/>
</dbReference>
<sequence length="41" mass="4642">MRAVGLTLDHYGQRLRDFPRAGRFLDRARVLVSGLSAASRR</sequence>
<organism evidence="1 2">
    <name type="scientific">Micromonospora fulviviridis</name>
    <dbReference type="NCBI Taxonomy" id="47860"/>
    <lineage>
        <taxon>Bacteria</taxon>
        <taxon>Bacillati</taxon>
        <taxon>Actinomycetota</taxon>
        <taxon>Actinomycetes</taxon>
        <taxon>Micromonosporales</taxon>
        <taxon>Micromonosporaceae</taxon>
        <taxon>Micromonospora</taxon>
    </lineage>
</organism>
<accession>A0ABV2VEL6</accession>
<gene>
    <name evidence="1" type="ORF">ABZ071_02655</name>
</gene>
<proteinExistence type="predicted"/>
<comment type="caution">
    <text evidence="1">The sequence shown here is derived from an EMBL/GenBank/DDBJ whole genome shotgun (WGS) entry which is preliminary data.</text>
</comment>
<name>A0ABV2VEL6_9ACTN</name>
<evidence type="ECO:0000313" key="1">
    <source>
        <dbReference type="EMBL" id="MEU0150824.1"/>
    </source>
</evidence>
<dbReference type="Proteomes" id="UP001550348">
    <property type="component" value="Unassembled WGS sequence"/>
</dbReference>
<dbReference type="RefSeq" id="WP_355663004.1">
    <property type="nucleotide sequence ID" value="NZ_JBEXRX010000004.1"/>
</dbReference>
<protein>
    <submittedName>
        <fullName evidence="1">Uncharacterized protein</fullName>
    </submittedName>
</protein>
<keyword evidence="2" id="KW-1185">Reference proteome</keyword>
<reference evidence="1 2" key="1">
    <citation type="submission" date="2024-06" db="EMBL/GenBank/DDBJ databases">
        <title>The Natural Products Discovery Center: Release of the First 8490 Sequenced Strains for Exploring Actinobacteria Biosynthetic Diversity.</title>
        <authorList>
            <person name="Kalkreuter E."/>
            <person name="Kautsar S.A."/>
            <person name="Yang D."/>
            <person name="Bader C.D."/>
            <person name="Teijaro C.N."/>
            <person name="Fluegel L."/>
            <person name="Davis C.M."/>
            <person name="Simpson J.R."/>
            <person name="Lauterbach L."/>
            <person name="Steele A.D."/>
            <person name="Gui C."/>
            <person name="Meng S."/>
            <person name="Li G."/>
            <person name="Viehrig K."/>
            <person name="Ye F."/>
            <person name="Su P."/>
            <person name="Kiefer A.F."/>
            <person name="Nichols A."/>
            <person name="Cepeda A.J."/>
            <person name="Yan W."/>
            <person name="Fan B."/>
            <person name="Jiang Y."/>
            <person name="Adhikari A."/>
            <person name="Zheng C.-J."/>
            <person name="Schuster L."/>
            <person name="Cowan T.M."/>
            <person name="Smanski M.J."/>
            <person name="Chevrette M.G."/>
            <person name="De Carvalho L.P.S."/>
            <person name="Shen B."/>
        </authorList>
    </citation>
    <scope>NUCLEOTIDE SEQUENCE [LARGE SCALE GENOMIC DNA]</scope>
    <source>
        <strain evidence="1 2">NPDC006286</strain>
    </source>
</reference>